<comment type="caution">
    <text evidence="1">The sequence shown here is derived from an EMBL/GenBank/DDBJ whole genome shotgun (WGS) entry which is preliminary data.</text>
</comment>
<dbReference type="Proteomes" id="UP001157502">
    <property type="component" value="Chromosome 14"/>
</dbReference>
<protein>
    <submittedName>
        <fullName evidence="1">Uncharacterized protein</fullName>
    </submittedName>
</protein>
<sequence length="393" mass="43351">MRDTQLSQIMSTRILFVLLTMAVTKQVAASCPTVCECPASGVRCLPGVSAVPDGCGCCQVCAAQLNQDCGPTLPCDHHKGLECNYGNDVSLVDGICRAKKEGRTCEYNGRIYQNGESFRAGCKHQCTCVDGAVGCAPLCDHRLPRPTLACPYPRLIRVPGECCFTVDCHKGTWRLPSAKHFQKPSQRKPRPDEYRPYDPLGNELLENGQGRANELLQSGYGWANEHGYKHLPVTKYPVEKCVVQTTGWSPCSRSCGMGLSSRITNDNARCKMERETRLCVLRPCGDSAVPLKKGKKCASTYQSPAPVRLSSGECQSVRLFRLKYCGLCSDGRCCTPSRARTVPVTFVCPDGERFRRDAMFIQSCKCSEDCGHLNEAALPPQHWMYGDTHKFVD</sequence>
<keyword evidence="2" id="KW-1185">Reference proteome</keyword>
<evidence type="ECO:0000313" key="1">
    <source>
        <dbReference type="EMBL" id="KAJ8001938.1"/>
    </source>
</evidence>
<reference evidence="1" key="1">
    <citation type="submission" date="2021-05" db="EMBL/GenBank/DDBJ databases">
        <authorList>
            <person name="Pan Q."/>
            <person name="Jouanno E."/>
            <person name="Zahm M."/>
            <person name="Klopp C."/>
            <person name="Cabau C."/>
            <person name="Louis A."/>
            <person name="Berthelot C."/>
            <person name="Parey E."/>
            <person name="Roest Crollius H."/>
            <person name="Montfort J."/>
            <person name="Robinson-Rechavi M."/>
            <person name="Bouchez O."/>
            <person name="Lampietro C."/>
            <person name="Lopez Roques C."/>
            <person name="Donnadieu C."/>
            <person name="Postlethwait J."/>
            <person name="Bobe J."/>
            <person name="Dillon D."/>
            <person name="Chandos A."/>
            <person name="von Hippel F."/>
            <person name="Guiguen Y."/>
        </authorList>
    </citation>
    <scope>NUCLEOTIDE SEQUENCE</scope>
    <source>
        <strain evidence="1">YG-Jan2019</strain>
    </source>
</reference>
<dbReference type="EMBL" id="CM055741">
    <property type="protein sequence ID" value="KAJ8001938.1"/>
    <property type="molecule type" value="Genomic_DNA"/>
</dbReference>
<proteinExistence type="predicted"/>
<evidence type="ECO:0000313" key="2">
    <source>
        <dbReference type="Proteomes" id="UP001157502"/>
    </source>
</evidence>
<gene>
    <name evidence="1" type="ORF">DPEC_G00174600</name>
</gene>
<organism evidence="1 2">
    <name type="scientific">Dallia pectoralis</name>
    <name type="common">Alaska blackfish</name>
    <dbReference type="NCBI Taxonomy" id="75939"/>
    <lineage>
        <taxon>Eukaryota</taxon>
        <taxon>Metazoa</taxon>
        <taxon>Chordata</taxon>
        <taxon>Craniata</taxon>
        <taxon>Vertebrata</taxon>
        <taxon>Euteleostomi</taxon>
        <taxon>Actinopterygii</taxon>
        <taxon>Neopterygii</taxon>
        <taxon>Teleostei</taxon>
        <taxon>Protacanthopterygii</taxon>
        <taxon>Esociformes</taxon>
        <taxon>Umbridae</taxon>
        <taxon>Dallia</taxon>
    </lineage>
</organism>
<name>A0ACC2GEB0_DALPE</name>
<accession>A0ACC2GEB0</accession>